<dbReference type="Pfam" id="PF01381">
    <property type="entry name" value="HTH_3"/>
    <property type="match status" value="1"/>
</dbReference>
<organism evidence="2 3">
    <name type="scientific">Azorhizobium oxalatiphilum</name>
    <dbReference type="NCBI Taxonomy" id="980631"/>
    <lineage>
        <taxon>Bacteria</taxon>
        <taxon>Pseudomonadati</taxon>
        <taxon>Pseudomonadota</taxon>
        <taxon>Alphaproteobacteria</taxon>
        <taxon>Hyphomicrobiales</taxon>
        <taxon>Xanthobacteraceae</taxon>
        <taxon>Azorhizobium</taxon>
    </lineage>
</organism>
<evidence type="ECO:0000313" key="2">
    <source>
        <dbReference type="EMBL" id="GGF83745.1"/>
    </source>
</evidence>
<dbReference type="SUPFAM" id="SSF47413">
    <property type="entry name" value="lambda repressor-like DNA-binding domains"/>
    <property type="match status" value="1"/>
</dbReference>
<dbReference type="InterPro" id="IPR001387">
    <property type="entry name" value="Cro/C1-type_HTH"/>
</dbReference>
<name>A0A917CEJ1_9HYPH</name>
<accession>A0A917CEJ1</accession>
<protein>
    <recommendedName>
        <fullName evidence="1">HTH cro/C1-type domain-containing protein</fullName>
    </recommendedName>
</protein>
<evidence type="ECO:0000259" key="1">
    <source>
        <dbReference type="PROSITE" id="PS50943"/>
    </source>
</evidence>
<dbReference type="InterPro" id="IPR010982">
    <property type="entry name" value="Lambda_DNA-bd_dom_sf"/>
</dbReference>
<comment type="caution">
    <text evidence="2">The sequence shown here is derived from an EMBL/GenBank/DDBJ whole genome shotgun (WGS) entry which is preliminary data.</text>
</comment>
<dbReference type="EMBL" id="BMCT01000009">
    <property type="protein sequence ID" value="GGF83745.1"/>
    <property type="molecule type" value="Genomic_DNA"/>
</dbReference>
<keyword evidence="3" id="KW-1185">Reference proteome</keyword>
<proteinExistence type="predicted"/>
<dbReference type="Gene3D" id="1.10.260.40">
    <property type="entry name" value="lambda repressor-like DNA-binding domains"/>
    <property type="match status" value="1"/>
</dbReference>
<dbReference type="SMART" id="SM00530">
    <property type="entry name" value="HTH_XRE"/>
    <property type="match status" value="1"/>
</dbReference>
<dbReference type="GO" id="GO:0003677">
    <property type="term" value="F:DNA binding"/>
    <property type="evidence" value="ECO:0007669"/>
    <property type="project" value="InterPro"/>
</dbReference>
<sequence length="186" mass="20264">MSIRINRSRLKSERLGRGWSQAHLADASGVSLRTVQRLEGSGRAAAPSMMALAAALALPFDALAAPTGGVRRITPLTILADIGPSLERHQRLGFEPIPTEDPGCVGLRAGNTYLILCSAAFMRDDYRAESIAPLIGRTLPYIWVRAVDEARAVYPDLMEETVTRAGTREILVRDGEEWAILAETPR</sequence>
<reference evidence="2" key="1">
    <citation type="journal article" date="2014" name="Int. J. Syst. Evol. Microbiol.">
        <title>Complete genome sequence of Corynebacterium casei LMG S-19264T (=DSM 44701T), isolated from a smear-ripened cheese.</title>
        <authorList>
            <consortium name="US DOE Joint Genome Institute (JGI-PGF)"/>
            <person name="Walter F."/>
            <person name="Albersmeier A."/>
            <person name="Kalinowski J."/>
            <person name="Ruckert C."/>
        </authorList>
    </citation>
    <scope>NUCLEOTIDE SEQUENCE</scope>
    <source>
        <strain evidence="2">CCM 7897</strain>
    </source>
</reference>
<dbReference type="PROSITE" id="PS50943">
    <property type="entry name" value="HTH_CROC1"/>
    <property type="match status" value="1"/>
</dbReference>
<feature type="domain" description="HTH cro/C1-type" evidence="1">
    <location>
        <begin position="10"/>
        <end position="63"/>
    </location>
</feature>
<evidence type="ECO:0000313" key="3">
    <source>
        <dbReference type="Proteomes" id="UP000606044"/>
    </source>
</evidence>
<reference evidence="2" key="2">
    <citation type="submission" date="2020-09" db="EMBL/GenBank/DDBJ databases">
        <authorList>
            <person name="Sun Q."/>
            <person name="Sedlacek I."/>
        </authorList>
    </citation>
    <scope>NUCLEOTIDE SEQUENCE</scope>
    <source>
        <strain evidence="2">CCM 7897</strain>
    </source>
</reference>
<dbReference type="CDD" id="cd00093">
    <property type="entry name" value="HTH_XRE"/>
    <property type="match status" value="1"/>
</dbReference>
<dbReference type="RefSeq" id="WP_188583566.1">
    <property type="nucleotide sequence ID" value="NZ_BMCT01000009.1"/>
</dbReference>
<dbReference type="AlphaFoldDB" id="A0A917CEJ1"/>
<gene>
    <name evidence="2" type="ORF">GCM10007301_49700</name>
</gene>
<dbReference type="Proteomes" id="UP000606044">
    <property type="component" value="Unassembled WGS sequence"/>
</dbReference>